<feature type="signal peptide" evidence="2">
    <location>
        <begin position="1"/>
        <end position="20"/>
    </location>
</feature>
<protein>
    <submittedName>
        <fullName evidence="4">Ca2+-binding EF-hand superfamily protein</fullName>
    </submittedName>
</protein>
<evidence type="ECO:0000313" key="5">
    <source>
        <dbReference type="Proteomes" id="UP000563524"/>
    </source>
</evidence>
<evidence type="ECO:0000259" key="3">
    <source>
        <dbReference type="PROSITE" id="PS50222"/>
    </source>
</evidence>
<feature type="region of interest" description="Disordered" evidence="1">
    <location>
        <begin position="22"/>
        <end position="46"/>
    </location>
</feature>
<dbReference type="Proteomes" id="UP000563524">
    <property type="component" value="Unassembled WGS sequence"/>
</dbReference>
<dbReference type="InterPro" id="IPR011992">
    <property type="entry name" value="EF-hand-dom_pair"/>
</dbReference>
<proteinExistence type="predicted"/>
<dbReference type="SUPFAM" id="SSF47473">
    <property type="entry name" value="EF-hand"/>
    <property type="match status" value="1"/>
</dbReference>
<evidence type="ECO:0000256" key="2">
    <source>
        <dbReference type="SAM" id="SignalP"/>
    </source>
</evidence>
<accession>A0A840I1P5</accession>
<dbReference type="AlphaFoldDB" id="A0A840I1P5"/>
<keyword evidence="2" id="KW-0732">Signal</keyword>
<feature type="domain" description="EF-hand" evidence="3">
    <location>
        <begin position="30"/>
        <end position="65"/>
    </location>
</feature>
<feature type="compositionally biased region" description="Low complexity" evidence="1">
    <location>
        <begin position="22"/>
        <end position="37"/>
    </location>
</feature>
<dbReference type="GO" id="GO:0005509">
    <property type="term" value="F:calcium ion binding"/>
    <property type="evidence" value="ECO:0007669"/>
    <property type="project" value="InterPro"/>
</dbReference>
<sequence length="95" mass="9806">MMKPICLSVAALCLAGVAVAQESDAPAPQPQPQSVSEAFDEIDADHDGQVVEEEFVAYVGPGTEAQFEAVSGGDGVMTLAELEALVTSGPQTRTQ</sequence>
<feature type="chain" id="PRO_5032666243" evidence="2">
    <location>
        <begin position="21"/>
        <end position="95"/>
    </location>
</feature>
<organism evidence="4 5">
    <name type="scientific">Parvularcula dongshanensis</name>
    <dbReference type="NCBI Taxonomy" id="1173995"/>
    <lineage>
        <taxon>Bacteria</taxon>
        <taxon>Pseudomonadati</taxon>
        <taxon>Pseudomonadota</taxon>
        <taxon>Alphaproteobacteria</taxon>
        <taxon>Parvularculales</taxon>
        <taxon>Parvularculaceae</taxon>
        <taxon>Parvularcula</taxon>
    </lineage>
</organism>
<comment type="caution">
    <text evidence="4">The sequence shown here is derived from an EMBL/GenBank/DDBJ whole genome shotgun (WGS) entry which is preliminary data.</text>
</comment>
<reference evidence="4 5" key="1">
    <citation type="submission" date="2020-08" db="EMBL/GenBank/DDBJ databases">
        <title>Genomic Encyclopedia of Type Strains, Phase IV (KMG-IV): sequencing the most valuable type-strain genomes for metagenomic binning, comparative biology and taxonomic classification.</title>
        <authorList>
            <person name="Goeker M."/>
        </authorList>
    </citation>
    <scope>NUCLEOTIDE SEQUENCE [LARGE SCALE GENOMIC DNA]</scope>
    <source>
        <strain evidence="4 5">DSM 102850</strain>
    </source>
</reference>
<keyword evidence="5" id="KW-1185">Reference proteome</keyword>
<evidence type="ECO:0000256" key="1">
    <source>
        <dbReference type="SAM" id="MobiDB-lite"/>
    </source>
</evidence>
<dbReference type="PROSITE" id="PS50222">
    <property type="entry name" value="EF_HAND_2"/>
    <property type="match status" value="1"/>
</dbReference>
<dbReference type="RefSeq" id="WP_183816921.1">
    <property type="nucleotide sequence ID" value="NZ_JACHOB010000002.1"/>
</dbReference>
<dbReference type="EMBL" id="JACHOB010000002">
    <property type="protein sequence ID" value="MBB4658739.1"/>
    <property type="molecule type" value="Genomic_DNA"/>
</dbReference>
<evidence type="ECO:0000313" key="4">
    <source>
        <dbReference type="EMBL" id="MBB4658739.1"/>
    </source>
</evidence>
<gene>
    <name evidence="4" type="ORF">GGQ59_001253</name>
</gene>
<dbReference type="Gene3D" id="1.10.238.10">
    <property type="entry name" value="EF-hand"/>
    <property type="match status" value="1"/>
</dbReference>
<dbReference type="InterPro" id="IPR002048">
    <property type="entry name" value="EF_hand_dom"/>
</dbReference>
<name>A0A840I1P5_9PROT</name>